<evidence type="ECO:0000313" key="3">
    <source>
        <dbReference type="Proteomes" id="UP000827721"/>
    </source>
</evidence>
<comment type="caution">
    <text evidence="2">The sequence shown here is derived from an EMBL/GenBank/DDBJ whole genome shotgun (WGS) entry which is preliminary data.</text>
</comment>
<dbReference type="EMBL" id="JAFEMO010000012">
    <property type="protein sequence ID" value="KAH7553411.1"/>
    <property type="molecule type" value="Genomic_DNA"/>
</dbReference>
<evidence type="ECO:0000313" key="2">
    <source>
        <dbReference type="EMBL" id="KAH7553411.1"/>
    </source>
</evidence>
<dbReference type="Proteomes" id="UP000827721">
    <property type="component" value="Unassembled WGS sequence"/>
</dbReference>
<sequence length="180" mass="20199">MHQSSPQLARMMINNYTIMSTTSSPKTACVPENRLPYMAPAATSSPMGREDQEKSYNEIVREISDFFKKYPAHPYHDGQMDHRINVNDPQTTRQSNLNVGSSSTTTRGHQRPLDGISMKLERFKIRTVQKGEGEVAAGVVKLLPIRSQHQLADMFTKPLPSTLFFPLLSKMAAKDIVLPP</sequence>
<organism evidence="2 3">
    <name type="scientific">Xanthoceras sorbifolium</name>
    <dbReference type="NCBI Taxonomy" id="99658"/>
    <lineage>
        <taxon>Eukaryota</taxon>
        <taxon>Viridiplantae</taxon>
        <taxon>Streptophyta</taxon>
        <taxon>Embryophyta</taxon>
        <taxon>Tracheophyta</taxon>
        <taxon>Spermatophyta</taxon>
        <taxon>Magnoliopsida</taxon>
        <taxon>eudicotyledons</taxon>
        <taxon>Gunneridae</taxon>
        <taxon>Pentapetalae</taxon>
        <taxon>rosids</taxon>
        <taxon>malvids</taxon>
        <taxon>Sapindales</taxon>
        <taxon>Sapindaceae</taxon>
        <taxon>Xanthoceroideae</taxon>
        <taxon>Xanthoceras</taxon>
    </lineage>
</organism>
<gene>
    <name evidence="2" type="ORF">JRO89_XS12G0008600</name>
</gene>
<accession>A0ABQ8HA96</accession>
<name>A0ABQ8HA96_9ROSI</name>
<keyword evidence="3" id="KW-1185">Reference proteome</keyword>
<feature type="compositionally biased region" description="Polar residues" evidence="1">
    <location>
        <begin position="87"/>
        <end position="107"/>
    </location>
</feature>
<proteinExistence type="predicted"/>
<reference evidence="2 3" key="1">
    <citation type="submission" date="2021-02" db="EMBL/GenBank/DDBJ databases">
        <title>Plant Genome Project.</title>
        <authorList>
            <person name="Zhang R.-G."/>
        </authorList>
    </citation>
    <scope>NUCLEOTIDE SEQUENCE [LARGE SCALE GENOMIC DNA]</scope>
    <source>
        <tissue evidence="2">Leaves</tissue>
    </source>
</reference>
<feature type="region of interest" description="Disordered" evidence="1">
    <location>
        <begin position="85"/>
        <end position="112"/>
    </location>
</feature>
<protein>
    <submittedName>
        <fullName evidence="2">Uncharacterized protein</fullName>
    </submittedName>
</protein>
<evidence type="ECO:0000256" key="1">
    <source>
        <dbReference type="SAM" id="MobiDB-lite"/>
    </source>
</evidence>